<dbReference type="AlphaFoldDB" id="A0ABD3HEV0"/>
<gene>
    <name evidence="1" type="ORF">R1sor_015401</name>
</gene>
<dbReference type="Proteomes" id="UP001633002">
    <property type="component" value="Unassembled WGS sequence"/>
</dbReference>
<reference evidence="1 2" key="1">
    <citation type="submission" date="2024-09" db="EMBL/GenBank/DDBJ databases">
        <title>Chromosome-scale assembly of Riccia sorocarpa.</title>
        <authorList>
            <person name="Paukszto L."/>
        </authorList>
    </citation>
    <scope>NUCLEOTIDE SEQUENCE [LARGE SCALE GENOMIC DNA]</scope>
    <source>
        <strain evidence="1">LP-2024</strain>
        <tissue evidence="1">Aerial parts of the thallus</tissue>
    </source>
</reference>
<accession>A0ABD3HEV0</accession>
<dbReference type="EMBL" id="JBJQOH010000004">
    <property type="protein sequence ID" value="KAL3689092.1"/>
    <property type="molecule type" value="Genomic_DNA"/>
</dbReference>
<organism evidence="1 2">
    <name type="scientific">Riccia sorocarpa</name>
    <dbReference type="NCBI Taxonomy" id="122646"/>
    <lineage>
        <taxon>Eukaryota</taxon>
        <taxon>Viridiplantae</taxon>
        <taxon>Streptophyta</taxon>
        <taxon>Embryophyta</taxon>
        <taxon>Marchantiophyta</taxon>
        <taxon>Marchantiopsida</taxon>
        <taxon>Marchantiidae</taxon>
        <taxon>Marchantiales</taxon>
        <taxon>Ricciaceae</taxon>
        <taxon>Riccia</taxon>
    </lineage>
</organism>
<name>A0ABD3HEV0_9MARC</name>
<keyword evidence="2" id="KW-1185">Reference proteome</keyword>
<sequence length="133" mass="14789">MSPSRDLAQKLPPKAVSETSLAGYNCSSALRARVSVQERNGSGCSFFSVCVTQHLMGSVLKKSEKLYTKLIAEYAYEREVREFIEASIILPQALPVLCREVAECAAKGAVALRSMHNCEFVERKFFFSSFLNL</sequence>
<comment type="caution">
    <text evidence="1">The sequence shown here is derived from an EMBL/GenBank/DDBJ whole genome shotgun (WGS) entry which is preliminary data.</text>
</comment>
<proteinExistence type="predicted"/>
<protein>
    <submittedName>
        <fullName evidence="1">Uncharacterized protein</fullName>
    </submittedName>
</protein>
<evidence type="ECO:0000313" key="1">
    <source>
        <dbReference type="EMBL" id="KAL3689092.1"/>
    </source>
</evidence>
<evidence type="ECO:0000313" key="2">
    <source>
        <dbReference type="Proteomes" id="UP001633002"/>
    </source>
</evidence>